<keyword evidence="1" id="KW-1133">Transmembrane helix</keyword>
<proteinExistence type="predicted"/>
<keyword evidence="3" id="KW-1185">Reference proteome</keyword>
<keyword evidence="1" id="KW-0812">Transmembrane</keyword>
<gene>
    <name evidence="2" type="ORF">F5878DRAFT_614925</name>
</gene>
<accession>A0AA38UIR8</accession>
<protein>
    <submittedName>
        <fullName evidence="2">Uncharacterized protein</fullName>
    </submittedName>
</protein>
<organism evidence="2 3">
    <name type="scientific">Lentinula raphanica</name>
    <dbReference type="NCBI Taxonomy" id="153919"/>
    <lineage>
        <taxon>Eukaryota</taxon>
        <taxon>Fungi</taxon>
        <taxon>Dikarya</taxon>
        <taxon>Basidiomycota</taxon>
        <taxon>Agaricomycotina</taxon>
        <taxon>Agaricomycetes</taxon>
        <taxon>Agaricomycetidae</taxon>
        <taxon>Agaricales</taxon>
        <taxon>Marasmiineae</taxon>
        <taxon>Omphalotaceae</taxon>
        <taxon>Lentinula</taxon>
    </lineage>
</organism>
<sequence>MHSKSPTFVMRSIFTTCAPCFLGIFYCRRQSETDSNRHSLAAGCNFCSLQLPASMMLPLIYVFRLMWTPATVLSIFGLSTYLLSTRSSPAI</sequence>
<reference evidence="2" key="1">
    <citation type="submission" date="2022-08" db="EMBL/GenBank/DDBJ databases">
        <authorList>
            <consortium name="DOE Joint Genome Institute"/>
            <person name="Min B."/>
            <person name="Riley R."/>
            <person name="Sierra-Patev S."/>
            <person name="Naranjo-Ortiz M."/>
            <person name="Looney B."/>
            <person name="Konkel Z."/>
            <person name="Slot J.C."/>
            <person name="Sakamoto Y."/>
            <person name="Steenwyk J.L."/>
            <person name="Rokas A."/>
            <person name="Carro J."/>
            <person name="Camarero S."/>
            <person name="Ferreira P."/>
            <person name="Molpeceres G."/>
            <person name="Ruiz-Duenas F.J."/>
            <person name="Serrano A."/>
            <person name="Henrissat B."/>
            <person name="Drula E."/>
            <person name="Hughes K.W."/>
            <person name="Mata J.L."/>
            <person name="Ishikawa N.K."/>
            <person name="Vargas-Isla R."/>
            <person name="Ushijima S."/>
            <person name="Smith C.A."/>
            <person name="Ahrendt S."/>
            <person name="Andreopoulos W."/>
            <person name="He G."/>
            <person name="Labutti K."/>
            <person name="Lipzen A."/>
            <person name="Ng V."/>
            <person name="Sandor L."/>
            <person name="Barry K."/>
            <person name="Martinez A.T."/>
            <person name="Xiao Y."/>
            <person name="Gibbons J.G."/>
            <person name="Terashima K."/>
            <person name="Hibbett D.S."/>
            <person name="Grigoriev I.V."/>
        </authorList>
    </citation>
    <scope>NUCLEOTIDE SEQUENCE</scope>
    <source>
        <strain evidence="2">TFB9207</strain>
    </source>
</reference>
<dbReference type="EMBL" id="MU806104">
    <property type="protein sequence ID" value="KAJ3839897.1"/>
    <property type="molecule type" value="Genomic_DNA"/>
</dbReference>
<evidence type="ECO:0000313" key="2">
    <source>
        <dbReference type="EMBL" id="KAJ3839897.1"/>
    </source>
</evidence>
<feature type="transmembrane region" description="Helical" evidence="1">
    <location>
        <begin position="66"/>
        <end position="84"/>
    </location>
</feature>
<dbReference type="Proteomes" id="UP001163846">
    <property type="component" value="Unassembled WGS sequence"/>
</dbReference>
<feature type="transmembrane region" description="Helical" evidence="1">
    <location>
        <begin position="6"/>
        <end position="27"/>
    </location>
</feature>
<comment type="caution">
    <text evidence="2">The sequence shown here is derived from an EMBL/GenBank/DDBJ whole genome shotgun (WGS) entry which is preliminary data.</text>
</comment>
<keyword evidence="1" id="KW-0472">Membrane</keyword>
<dbReference type="AlphaFoldDB" id="A0AA38UIR8"/>
<evidence type="ECO:0000313" key="3">
    <source>
        <dbReference type="Proteomes" id="UP001163846"/>
    </source>
</evidence>
<name>A0AA38UIR8_9AGAR</name>
<evidence type="ECO:0000256" key="1">
    <source>
        <dbReference type="SAM" id="Phobius"/>
    </source>
</evidence>